<accession>A0ACC2KTI3</accession>
<protein>
    <submittedName>
        <fullName evidence="1">Uncharacterized protein</fullName>
    </submittedName>
</protein>
<organism evidence="1 2">
    <name type="scientific">Persea americana</name>
    <name type="common">Avocado</name>
    <dbReference type="NCBI Taxonomy" id="3435"/>
    <lineage>
        <taxon>Eukaryota</taxon>
        <taxon>Viridiplantae</taxon>
        <taxon>Streptophyta</taxon>
        <taxon>Embryophyta</taxon>
        <taxon>Tracheophyta</taxon>
        <taxon>Spermatophyta</taxon>
        <taxon>Magnoliopsida</taxon>
        <taxon>Magnoliidae</taxon>
        <taxon>Laurales</taxon>
        <taxon>Lauraceae</taxon>
        <taxon>Persea</taxon>
    </lineage>
</organism>
<dbReference type="EMBL" id="CM056819">
    <property type="protein sequence ID" value="KAJ8624298.1"/>
    <property type="molecule type" value="Genomic_DNA"/>
</dbReference>
<dbReference type="Proteomes" id="UP001234297">
    <property type="component" value="Chromosome 11"/>
</dbReference>
<evidence type="ECO:0000313" key="2">
    <source>
        <dbReference type="Proteomes" id="UP001234297"/>
    </source>
</evidence>
<gene>
    <name evidence="1" type="ORF">MRB53_032828</name>
</gene>
<evidence type="ECO:0000313" key="1">
    <source>
        <dbReference type="EMBL" id="KAJ8624298.1"/>
    </source>
</evidence>
<proteinExistence type="predicted"/>
<keyword evidence="2" id="KW-1185">Reference proteome</keyword>
<reference evidence="1 2" key="1">
    <citation type="journal article" date="2022" name="Hortic Res">
        <title>A haplotype resolved chromosomal level avocado genome allows analysis of novel avocado genes.</title>
        <authorList>
            <person name="Nath O."/>
            <person name="Fletcher S.J."/>
            <person name="Hayward A."/>
            <person name="Shaw L.M."/>
            <person name="Masouleh A.K."/>
            <person name="Furtado A."/>
            <person name="Henry R.J."/>
            <person name="Mitter N."/>
        </authorList>
    </citation>
    <scope>NUCLEOTIDE SEQUENCE [LARGE SCALE GENOMIC DNA]</scope>
    <source>
        <strain evidence="2">cv. Hass</strain>
    </source>
</reference>
<name>A0ACC2KTI3_PERAE</name>
<sequence length="107" mass="12501">MNLLIFSKRYWSSARVLYYSTQTLAFKPRDSLYSRISPIGDPTVSIVPVLDGWIEDGNTVEKKELQLLVKQLRRYKRYKHALQEQLGRVDLNRCLGTMACKFLSFLL</sequence>
<comment type="caution">
    <text evidence="1">The sequence shown here is derived from an EMBL/GenBank/DDBJ whole genome shotgun (WGS) entry which is preliminary data.</text>
</comment>